<name>A0A8S1WUX9_PAROT</name>
<proteinExistence type="predicted"/>
<dbReference type="EMBL" id="CAJJDP010000102">
    <property type="protein sequence ID" value="CAD8192400.1"/>
    <property type="molecule type" value="Genomic_DNA"/>
</dbReference>
<sequence length="122" mass="14372">MSYNLYEDVQEKKYQFEQSSENFQGDDSPMLDLYHTIHQSPPSQKWSINKVSTGLSKCIRKIKLTRKVKTSQYISEGKNFIIQKVASLDDASHLNNQENWNVHFQEKGFKNMIKQMKQLNIQ</sequence>
<gene>
    <name evidence="1" type="ORF">POCTA_138.1.T1020044</name>
</gene>
<evidence type="ECO:0000313" key="1">
    <source>
        <dbReference type="EMBL" id="CAD8192400.1"/>
    </source>
</evidence>
<evidence type="ECO:0000313" key="2">
    <source>
        <dbReference type="Proteomes" id="UP000683925"/>
    </source>
</evidence>
<dbReference type="AlphaFoldDB" id="A0A8S1WUX9"/>
<accession>A0A8S1WUX9</accession>
<organism evidence="1 2">
    <name type="scientific">Paramecium octaurelia</name>
    <dbReference type="NCBI Taxonomy" id="43137"/>
    <lineage>
        <taxon>Eukaryota</taxon>
        <taxon>Sar</taxon>
        <taxon>Alveolata</taxon>
        <taxon>Ciliophora</taxon>
        <taxon>Intramacronucleata</taxon>
        <taxon>Oligohymenophorea</taxon>
        <taxon>Peniculida</taxon>
        <taxon>Parameciidae</taxon>
        <taxon>Paramecium</taxon>
    </lineage>
</organism>
<dbReference type="OrthoDB" id="10359289at2759"/>
<dbReference type="Proteomes" id="UP000683925">
    <property type="component" value="Unassembled WGS sequence"/>
</dbReference>
<dbReference type="OMA" id="FENFEEH"/>
<comment type="caution">
    <text evidence="1">The sequence shown here is derived from an EMBL/GenBank/DDBJ whole genome shotgun (WGS) entry which is preliminary data.</text>
</comment>
<protein>
    <submittedName>
        <fullName evidence="1">Uncharacterized protein</fullName>
    </submittedName>
</protein>
<keyword evidence="2" id="KW-1185">Reference proteome</keyword>
<reference evidence="1" key="1">
    <citation type="submission" date="2021-01" db="EMBL/GenBank/DDBJ databases">
        <authorList>
            <consortium name="Genoscope - CEA"/>
            <person name="William W."/>
        </authorList>
    </citation>
    <scope>NUCLEOTIDE SEQUENCE</scope>
</reference>